<sequence>MMSSKLSGISTLIHIGAGQATELENWVNQGFASIVLIEPHPVLANQLRLRSRKFPQVKVVESAITERAELSELYDYTISGLASLRQPTGLKQIFPGLQLAQRYTVVTCRLAQIVNHYGPSPEQKAHLIIAAAGEEADLVDALLQSDQLECFLSISLKASIEPLYEGAEPASQLVKKLEDAGYELKSTKAIDSDWGEWLLQRDPLKDELQRLQQQFEQIETELAEQHSHAEYTVNALQEELTQTQLAQKSAEIRQAQLENEKTELAKQNAALQATVQAHAQDLQKAKEQLVQQVTLQEELTQTQLAQKSAETRQAQLEKEKTELAKQNSALQATVQAHAQGLQKAKEQLVQQGTLQEELTQAQLAQKSAETLQAQLEKEKAELAKQNSTLQATVQAHAQDLQKAKEQLVQQGTLQEELTQAQLAQKSAETRQTQLEKEKAELAKQNAALQATVDAHVQAIKRANDELAQQKEQAAQQLAALQSDLTRAQADAEKKNKEVEKVQAELQGTQEELQKTKEWFASRKKQVMELEQELKKEQEKTQQLSQENALLVKTQTTAEVGFAQIEDRMNQLFAQQTAQIQQATNALGKHVTRSFVQQRQHYQSVLGLQHYLESGEQPLAFGGWAIGADVASHLVQALEQHSYDLIIEFGSGTSTALMAKVISQQMQRHNNGYAEELQLNYQDVDTPVAKTGRQAMHQARGLENYELPRRILSFEQDKNHFQQSKQLLASQGLSGVVELVLAPLVPSRFSQQADQAALFYDCENQLARVAQLYEGRAARILVLVDGPFSPKSDPLVRAPALAQVLQYFSSKHVDIMLDDSLRDGEQHVVQHWRELCAERGLEWQEKTLEADKGALWITVTP</sequence>
<keyword evidence="4" id="KW-1185">Reference proteome</keyword>
<gene>
    <name evidence="3" type="ORF">GGR41_000351</name>
</gene>
<dbReference type="GO" id="GO:0016301">
    <property type="term" value="F:kinase activity"/>
    <property type="evidence" value="ECO:0007669"/>
    <property type="project" value="UniProtKB-KW"/>
</dbReference>
<accession>A0ABX0WMW4</accession>
<feature type="coiled-coil region" evidence="2">
    <location>
        <begin position="201"/>
        <end position="553"/>
    </location>
</feature>
<dbReference type="InterPro" id="IPR029063">
    <property type="entry name" value="SAM-dependent_MTases_sf"/>
</dbReference>
<evidence type="ECO:0000313" key="4">
    <source>
        <dbReference type="Proteomes" id="UP000783934"/>
    </source>
</evidence>
<evidence type="ECO:0000256" key="2">
    <source>
        <dbReference type="SAM" id="Coils"/>
    </source>
</evidence>
<name>A0ABX0WMW4_9BURK</name>
<evidence type="ECO:0000313" key="3">
    <source>
        <dbReference type="EMBL" id="NJB64130.1"/>
    </source>
</evidence>
<dbReference type="Proteomes" id="UP000783934">
    <property type="component" value="Unassembled WGS sequence"/>
</dbReference>
<dbReference type="PANTHER" id="PTHR23160:SF19">
    <property type="entry name" value="MYOSIN HEAVY CHAIN-RELATED PROTEIN"/>
    <property type="match status" value="1"/>
</dbReference>
<dbReference type="PANTHER" id="PTHR23160">
    <property type="entry name" value="SYNAPTONEMAL COMPLEX PROTEIN-RELATED"/>
    <property type="match status" value="1"/>
</dbReference>
<comment type="caution">
    <text evidence="3">The sequence shown here is derived from an EMBL/GenBank/DDBJ whole genome shotgun (WGS) entry which is preliminary data.</text>
</comment>
<keyword evidence="1 2" id="KW-0175">Coiled coil</keyword>
<protein>
    <submittedName>
        <fullName evidence="3">Chemotaxis protein histidine kinase CheA</fullName>
    </submittedName>
</protein>
<keyword evidence="3" id="KW-0808">Transferase</keyword>
<dbReference type="Gene3D" id="3.40.50.150">
    <property type="entry name" value="Vaccinia Virus protein VP39"/>
    <property type="match status" value="1"/>
</dbReference>
<proteinExistence type="predicted"/>
<dbReference type="RefSeq" id="WP_167660370.1">
    <property type="nucleotide sequence ID" value="NZ_JAATIZ010000001.1"/>
</dbReference>
<keyword evidence="3" id="KW-0418">Kinase</keyword>
<organism evidence="3 4">
    <name type="scientific">Paenalcaligenes hominis</name>
    <dbReference type="NCBI Taxonomy" id="643674"/>
    <lineage>
        <taxon>Bacteria</taxon>
        <taxon>Pseudomonadati</taxon>
        <taxon>Pseudomonadota</taxon>
        <taxon>Betaproteobacteria</taxon>
        <taxon>Burkholderiales</taxon>
        <taxon>Alcaligenaceae</taxon>
        <taxon>Paenalcaligenes</taxon>
    </lineage>
</organism>
<evidence type="ECO:0000256" key="1">
    <source>
        <dbReference type="ARBA" id="ARBA00023054"/>
    </source>
</evidence>
<reference evidence="3 4" key="1">
    <citation type="submission" date="2020-03" db="EMBL/GenBank/DDBJ databases">
        <title>Genomic Encyclopedia of Type Strains, Phase IV (KMG-IV): sequencing the most valuable type-strain genomes for metagenomic binning, comparative biology and taxonomic classification.</title>
        <authorList>
            <person name="Goeker M."/>
        </authorList>
    </citation>
    <scope>NUCLEOTIDE SEQUENCE [LARGE SCALE GENOMIC DNA]</scope>
    <source>
        <strain evidence="3 4">DSM 26613</strain>
    </source>
</reference>
<dbReference type="EMBL" id="JAATIZ010000001">
    <property type="protein sequence ID" value="NJB64130.1"/>
    <property type="molecule type" value="Genomic_DNA"/>
</dbReference>